<reference evidence="2 3" key="1">
    <citation type="submission" date="2020-08" db="EMBL/GenBank/DDBJ databases">
        <title>Genomic Encyclopedia of Type Strains, Phase IV (KMG-IV): sequencing the most valuable type-strain genomes for metagenomic binning, comparative biology and taxonomic classification.</title>
        <authorList>
            <person name="Goeker M."/>
        </authorList>
    </citation>
    <scope>NUCLEOTIDE SEQUENCE [LARGE SCALE GENOMIC DNA]</scope>
    <source>
        <strain evidence="2 3">DSM 102189</strain>
    </source>
</reference>
<keyword evidence="1" id="KW-0472">Membrane</keyword>
<evidence type="ECO:0000313" key="3">
    <source>
        <dbReference type="Proteomes" id="UP000538147"/>
    </source>
</evidence>
<keyword evidence="3" id="KW-1185">Reference proteome</keyword>
<dbReference type="RefSeq" id="WP_184198748.1">
    <property type="nucleotide sequence ID" value="NZ_JACIIV010000012.1"/>
</dbReference>
<keyword evidence="1" id="KW-0812">Transmembrane</keyword>
<dbReference type="EMBL" id="JACIIV010000012">
    <property type="protein sequence ID" value="MBB6227694.1"/>
    <property type="molecule type" value="Genomic_DNA"/>
</dbReference>
<dbReference type="AlphaFoldDB" id="A0A841L4Z8"/>
<gene>
    <name evidence="2" type="ORF">FHS79_001873</name>
</gene>
<name>A0A841L4Z8_9SPHN</name>
<dbReference type="Proteomes" id="UP000538147">
    <property type="component" value="Unassembled WGS sequence"/>
</dbReference>
<protein>
    <submittedName>
        <fullName evidence="2">Uncharacterized protein</fullName>
    </submittedName>
</protein>
<accession>A0A841L4Z8</accession>
<proteinExistence type="predicted"/>
<keyword evidence="1" id="KW-1133">Transmembrane helix</keyword>
<evidence type="ECO:0000313" key="2">
    <source>
        <dbReference type="EMBL" id="MBB6227694.1"/>
    </source>
</evidence>
<sequence>MTEATEAAKTRRRWLTFAEITTVIALAIGAANFWESHREREEKRAAAAAPQKAPAKPLVLVSTIEDGGNALRLSATGADRVIQTQTIVFPAALGVGSIDTVGNPHVDAGWFASGLRKALGKERVQGRLPIGIITRYTDQGTERTDIATYDIGHGWRERILQSDAPDLEGITLIARLKTEAELQQNLDARWRQRHPDPEADAT</sequence>
<evidence type="ECO:0000256" key="1">
    <source>
        <dbReference type="SAM" id="Phobius"/>
    </source>
</evidence>
<organism evidence="2 3">
    <name type="scientific">Polymorphobacter multimanifer</name>
    <dbReference type="NCBI Taxonomy" id="1070431"/>
    <lineage>
        <taxon>Bacteria</taxon>
        <taxon>Pseudomonadati</taxon>
        <taxon>Pseudomonadota</taxon>
        <taxon>Alphaproteobacteria</taxon>
        <taxon>Sphingomonadales</taxon>
        <taxon>Sphingosinicellaceae</taxon>
        <taxon>Polymorphobacter</taxon>
    </lineage>
</organism>
<comment type="caution">
    <text evidence="2">The sequence shown here is derived from an EMBL/GenBank/DDBJ whole genome shotgun (WGS) entry which is preliminary data.</text>
</comment>
<feature type="transmembrane region" description="Helical" evidence="1">
    <location>
        <begin position="14"/>
        <end position="34"/>
    </location>
</feature>